<reference evidence="1 2" key="1">
    <citation type="submission" date="2013-05" db="EMBL/GenBank/DDBJ databases">
        <title>Genome sequence of Streptomyces sparsogenes DSM 40356.</title>
        <authorList>
            <person name="Coyne S."/>
            <person name="Seebeck F.P."/>
        </authorList>
    </citation>
    <scope>NUCLEOTIDE SEQUENCE [LARGE SCALE GENOMIC DNA]</scope>
    <source>
        <strain evidence="1 2">DSM 40356</strain>
    </source>
</reference>
<accession>A0A1R1S7T2</accession>
<evidence type="ECO:0000313" key="2">
    <source>
        <dbReference type="Proteomes" id="UP000186168"/>
    </source>
</evidence>
<dbReference type="AlphaFoldDB" id="A0A1R1S7T2"/>
<evidence type="ECO:0000313" key="1">
    <source>
        <dbReference type="EMBL" id="OMI34391.1"/>
    </source>
</evidence>
<dbReference type="EMBL" id="ASQP01000469">
    <property type="protein sequence ID" value="OMI34391.1"/>
    <property type="molecule type" value="Genomic_DNA"/>
</dbReference>
<protein>
    <submittedName>
        <fullName evidence="1">Uncharacterized protein</fullName>
    </submittedName>
</protein>
<name>A0A1R1S7T2_9ACTN</name>
<sequence length="111" mass="12021">MVTAGAWDLQIEQGSTFAETYTCTNDDGSPIDWARWTARAQIRVLAAPDAELLLDLTPYLTITGAAITVLIPATITATLTRSGRWDLEVTDGTTVMRLLEGRALLAPEVTQ</sequence>
<keyword evidence="2" id="KW-1185">Reference proteome</keyword>
<dbReference type="STRING" id="67365.GCA_001704635_01755"/>
<gene>
    <name evidence="1" type="ORF">SPAR_36446</name>
</gene>
<proteinExistence type="predicted"/>
<organism evidence="1 2">
    <name type="scientific">Streptomyces sparsogenes DSM 40356</name>
    <dbReference type="NCBI Taxonomy" id="1331668"/>
    <lineage>
        <taxon>Bacteria</taxon>
        <taxon>Bacillati</taxon>
        <taxon>Actinomycetota</taxon>
        <taxon>Actinomycetes</taxon>
        <taxon>Kitasatosporales</taxon>
        <taxon>Streptomycetaceae</taxon>
        <taxon>Streptomyces</taxon>
    </lineage>
</organism>
<dbReference type="Proteomes" id="UP000186168">
    <property type="component" value="Unassembled WGS sequence"/>
</dbReference>
<comment type="caution">
    <text evidence="1">The sequence shown here is derived from an EMBL/GenBank/DDBJ whole genome shotgun (WGS) entry which is preliminary data.</text>
</comment>